<keyword evidence="1" id="KW-0812">Transmembrane</keyword>
<feature type="transmembrane region" description="Helical" evidence="1">
    <location>
        <begin position="390"/>
        <end position="411"/>
    </location>
</feature>
<proteinExistence type="predicted"/>
<dbReference type="EMBL" id="CAEZUX010000059">
    <property type="protein sequence ID" value="CAB4614826.1"/>
    <property type="molecule type" value="Genomic_DNA"/>
</dbReference>
<evidence type="ECO:0000313" key="2">
    <source>
        <dbReference type="EMBL" id="CAB4614826.1"/>
    </source>
</evidence>
<dbReference type="AlphaFoldDB" id="A0A6J6HPC5"/>
<sequence>MISETIGIDALRAMRSDRRKHRFEDMDWFEALYRVYLAAFLGGGAIFFLSGLVGDAAFTGADMVNIHTHTPHALGLVASLVVFIGLRSGANGGPLAVEDAEVRHVLMAPVSHAQVLRHPAIQRLRTFAFAGAIAGGIANQLLGRRVPDAPALGLFASYGAIAGALLGVLFVISALLAHGLGLARWMTTAIATLLVGWQVAVTFGDTNIAGPFDIVGSLSLGWSRVNIIDFVGVLIVIAITILSITLVGRFSLEALSRRSALVSQLKFAVTLQDVRTVVLLRRQLSQEHMRVKPWIKVPRLLRRDVVVGRGIRSMMHFPLRRVIRMKLLNITAVAALVIAWRGTTPVVIVAGLALFVLGLDVVEPLSQEVDQPDRTDSLPVERGYLMTKHLIVPALTSLVFLPAGVLIAFVLEPQASTIGYAFLLGIPALLGGVAGAAINSVQGAPDPLGGANAGLALPPEVSGMGTVLRSAWPPAVSVVACLPVLALRHGVENQTDALGNTLRAVGGVVIMLVLVAGWVRQRDAIKEYFRSLKPPAPSSPSSSTESN</sequence>
<protein>
    <submittedName>
        <fullName evidence="2">Unannotated protein</fullName>
    </submittedName>
</protein>
<evidence type="ECO:0000256" key="1">
    <source>
        <dbReference type="SAM" id="Phobius"/>
    </source>
</evidence>
<feature type="transmembrane region" description="Helical" evidence="1">
    <location>
        <begin position="501"/>
        <end position="519"/>
    </location>
</feature>
<feature type="transmembrane region" description="Helical" evidence="1">
    <location>
        <begin position="189"/>
        <end position="210"/>
    </location>
</feature>
<accession>A0A6J6HPC5</accession>
<keyword evidence="1" id="KW-0472">Membrane</keyword>
<feature type="transmembrane region" description="Helical" evidence="1">
    <location>
        <begin position="66"/>
        <end position="86"/>
    </location>
</feature>
<reference evidence="2" key="1">
    <citation type="submission" date="2020-05" db="EMBL/GenBank/DDBJ databases">
        <authorList>
            <person name="Chiriac C."/>
            <person name="Salcher M."/>
            <person name="Ghai R."/>
            <person name="Kavagutti S V."/>
        </authorList>
    </citation>
    <scope>NUCLEOTIDE SEQUENCE</scope>
</reference>
<feature type="transmembrane region" description="Helical" evidence="1">
    <location>
        <begin position="327"/>
        <end position="357"/>
    </location>
</feature>
<organism evidence="2">
    <name type="scientific">freshwater metagenome</name>
    <dbReference type="NCBI Taxonomy" id="449393"/>
    <lineage>
        <taxon>unclassified sequences</taxon>
        <taxon>metagenomes</taxon>
        <taxon>ecological metagenomes</taxon>
    </lineage>
</organism>
<feature type="transmembrane region" description="Helical" evidence="1">
    <location>
        <begin position="155"/>
        <end position="177"/>
    </location>
</feature>
<gene>
    <name evidence="2" type="ORF">UFOPK1874_00652</name>
</gene>
<keyword evidence="1" id="KW-1133">Transmembrane helix</keyword>
<feature type="transmembrane region" description="Helical" evidence="1">
    <location>
        <begin position="230"/>
        <end position="252"/>
    </location>
</feature>
<feature type="transmembrane region" description="Helical" evidence="1">
    <location>
        <begin position="418"/>
        <end position="438"/>
    </location>
</feature>
<feature type="transmembrane region" description="Helical" evidence="1">
    <location>
        <begin position="124"/>
        <end position="143"/>
    </location>
</feature>
<feature type="transmembrane region" description="Helical" evidence="1">
    <location>
        <begin position="31"/>
        <end position="54"/>
    </location>
</feature>
<name>A0A6J6HPC5_9ZZZZ</name>